<dbReference type="GO" id="GO:0007035">
    <property type="term" value="P:vacuolar acidification"/>
    <property type="evidence" value="ECO:0007669"/>
    <property type="project" value="TreeGrafter"/>
</dbReference>
<dbReference type="GO" id="GO:0046961">
    <property type="term" value="F:proton-transporting ATPase activity, rotational mechanism"/>
    <property type="evidence" value="ECO:0007669"/>
    <property type="project" value="InterPro"/>
</dbReference>
<reference evidence="9 10" key="1">
    <citation type="submission" date="2020-02" db="EMBL/GenBank/DDBJ databases">
        <authorList>
            <person name="Ferguson B K."/>
        </authorList>
    </citation>
    <scope>NUCLEOTIDE SEQUENCE [LARGE SCALE GENOMIC DNA]</scope>
</reference>
<name>A0A6H5HEQ7_9HEMI</name>
<dbReference type="EMBL" id="CADCXU010028469">
    <property type="protein sequence ID" value="CAB0015071.1"/>
    <property type="molecule type" value="Genomic_DNA"/>
</dbReference>
<dbReference type="Proteomes" id="UP000479000">
    <property type="component" value="Unassembled WGS sequence"/>
</dbReference>
<comment type="function">
    <text evidence="8">Essential component of the vacuolar proton pump (V-ATPase), a multimeric enzyme that catalyzes the translocation of protons across the membranes. Required for assembly and activity of the V-ATPase.</text>
</comment>
<comment type="subcellular location">
    <subcellularLocation>
        <location evidence="1">Membrane</location>
        <topology evidence="1">Multi-pass membrane protein</topology>
    </subcellularLocation>
</comment>
<comment type="similarity">
    <text evidence="2 8">Belongs to the V-ATPase 116 kDa subunit family.</text>
</comment>
<feature type="transmembrane region" description="Helical" evidence="8">
    <location>
        <begin position="6"/>
        <end position="25"/>
    </location>
</feature>
<dbReference type="PANTHER" id="PTHR11629">
    <property type="entry name" value="VACUOLAR PROTON ATPASES"/>
    <property type="match status" value="1"/>
</dbReference>
<gene>
    <name evidence="9" type="ORF">NTEN_LOCUS19447</name>
</gene>
<protein>
    <recommendedName>
        <fullName evidence="8">V-type proton ATPase subunit a</fullName>
    </recommendedName>
</protein>
<dbReference type="GO" id="GO:0051117">
    <property type="term" value="F:ATPase binding"/>
    <property type="evidence" value="ECO:0007669"/>
    <property type="project" value="TreeGrafter"/>
</dbReference>
<feature type="transmembrane region" description="Helical" evidence="8">
    <location>
        <begin position="161"/>
        <end position="184"/>
    </location>
</feature>
<dbReference type="OrthoDB" id="10264220at2759"/>
<dbReference type="PANTHER" id="PTHR11629:SF63">
    <property type="entry name" value="V-TYPE PROTON ATPASE SUBUNIT A"/>
    <property type="match status" value="1"/>
</dbReference>
<evidence type="ECO:0000256" key="2">
    <source>
        <dbReference type="ARBA" id="ARBA00009904"/>
    </source>
</evidence>
<sequence>MFGDLGHGFILTIFAAWMVIFEQSLGAKKSNNEIWNIFFGGRYIILLMGIFSMYTGLIYNDIFSKSMNIFGSAWKTNYDESTVESNDYLTLNPNGSDYEGTPYPFGVDPIWQRCQLHVSDGIVRINDFKKCMLCNYGSKTMHKIFAIFRNSKQPMNILFDFVPQMLFLCCLFLYMVFMMFYKFFKYSARN</sequence>
<feature type="non-terminal residue" evidence="9">
    <location>
        <position position="190"/>
    </location>
</feature>
<dbReference type="AlphaFoldDB" id="A0A6H5HEQ7"/>
<evidence type="ECO:0000313" key="9">
    <source>
        <dbReference type="EMBL" id="CAB0015071.1"/>
    </source>
</evidence>
<comment type="caution">
    <text evidence="8">Lacks conserved residue(s) required for the propagation of feature annotation.</text>
</comment>
<evidence type="ECO:0000256" key="8">
    <source>
        <dbReference type="RuleBase" id="RU361189"/>
    </source>
</evidence>
<keyword evidence="4 8" id="KW-0812">Transmembrane</keyword>
<keyword evidence="10" id="KW-1185">Reference proteome</keyword>
<evidence type="ECO:0000256" key="5">
    <source>
        <dbReference type="ARBA" id="ARBA00022989"/>
    </source>
</evidence>
<dbReference type="InterPro" id="IPR002490">
    <property type="entry name" value="V-ATPase_116kDa_su"/>
</dbReference>
<dbReference type="GO" id="GO:0005886">
    <property type="term" value="C:plasma membrane"/>
    <property type="evidence" value="ECO:0007669"/>
    <property type="project" value="TreeGrafter"/>
</dbReference>
<evidence type="ECO:0000256" key="6">
    <source>
        <dbReference type="ARBA" id="ARBA00023065"/>
    </source>
</evidence>
<evidence type="ECO:0000256" key="7">
    <source>
        <dbReference type="ARBA" id="ARBA00023136"/>
    </source>
</evidence>
<accession>A0A6H5HEQ7</accession>
<keyword evidence="5 8" id="KW-1133">Transmembrane helix</keyword>
<evidence type="ECO:0000313" key="10">
    <source>
        <dbReference type="Proteomes" id="UP000479000"/>
    </source>
</evidence>
<evidence type="ECO:0000256" key="4">
    <source>
        <dbReference type="ARBA" id="ARBA00022692"/>
    </source>
</evidence>
<keyword evidence="7 8" id="KW-0472">Membrane</keyword>
<organism evidence="9 10">
    <name type="scientific">Nesidiocoris tenuis</name>
    <dbReference type="NCBI Taxonomy" id="355587"/>
    <lineage>
        <taxon>Eukaryota</taxon>
        <taxon>Metazoa</taxon>
        <taxon>Ecdysozoa</taxon>
        <taxon>Arthropoda</taxon>
        <taxon>Hexapoda</taxon>
        <taxon>Insecta</taxon>
        <taxon>Pterygota</taxon>
        <taxon>Neoptera</taxon>
        <taxon>Paraneoptera</taxon>
        <taxon>Hemiptera</taxon>
        <taxon>Heteroptera</taxon>
        <taxon>Panheteroptera</taxon>
        <taxon>Cimicomorpha</taxon>
        <taxon>Miridae</taxon>
        <taxon>Dicyphina</taxon>
        <taxon>Nesidiocoris</taxon>
    </lineage>
</organism>
<dbReference type="GO" id="GO:0033179">
    <property type="term" value="C:proton-transporting V-type ATPase, V0 domain"/>
    <property type="evidence" value="ECO:0007669"/>
    <property type="project" value="InterPro"/>
</dbReference>
<dbReference type="GO" id="GO:0016471">
    <property type="term" value="C:vacuolar proton-transporting V-type ATPase complex"/>
    <property type="evidence" value="ECO:0007669"/>
    <property type="project" value="TreeGrafter"/>
</dbReference>
<keyword evidence="3 8" id="KW-0813">Transport</keyword>
<evidence type="ECO:0000256" key="1">
    <source>
        <dbReference type="ARBA" id="ARBA00004141"/>
    </source>
</evidence>
<dbReference type="Pfam" id="PF01496">
    <property type="entry name" value="V_ATPase_I"/>
    <property type="match status" value="1"/>
</dbReference>
<feature type="transmembrane region" description="Helical" evidence="8">
    <location>
        <begin position="37"/>
        <end position="59"/>
    </location>
</feature>
<keyword evidence="6 8" id="KW-0406">Ion transport</keyword>
<keyword evidence="8" id="KW-0375">Hydrogen ion transport</keyword>
<proteinExistence type="inferred from homology"/>
<evidence type="ECO:0000256" key="3">
    <source>
        <dbReference type="ARBA" id="ARBA00022448"/>
    </source>
</evidence>